<keyword evidence="3 7" id="KW-0812">Transmembrane</keyword>
<evidence type="ECO:0000256" key="1">
    <source>
        <dbReference type="ARBA" id="ARBA00004651"/>
    </source>
</evidence>
<keyword evidence="10" id="KW-1185">Reference proteome</keyword>
<feature type="compositionally biased region" description="Polar residues" evidence="6">
    <location>
        <begin position="93"/>
        <end position="118"/>
    </location>
</feature>
<dbReference type="InterPro" id="IPR003807">
    <property type="entry name" value="DUF202"/>
</dbReference>
<evidence type="ECO:0000256" key="7">
    <source>
        <dbReference type="SAM" id="Phobius"/>
    </source>
</evidence>
<dbReference type="OrthoDB" id="199599at2759"/>
<gene>
    <name evidence="9" type="ORF">D9611_014679</name>
</gene>
<sequence length="275" mass="28981">MAPFQLDSLLNHHHPPSTTAPSPVLEDPLPATMSSQQLDVEGRTSLQSSLVETTALISKAKEEATDTGYAATGVSGATAFQQKKIPRSFDPDASNTPGTSVPGTPRPDTSSRTQETQIQPPPENTVPPKREPLWVTVRNKTSLRLENSGSVARDHLASERTFLAYIRTSLAIASSGVALVQLFSVSASSTSPGNLLAPNAMLQGFVRPLGAITIFIGLSVLLIGVTRYFLVQSALTKGYFPAARSAMAFISLSLAALIGATFTFLVLGKVGPGAH</sequence>
<proteinExistence type="predicted"/>
<dbReference type="InterPro" id="IPR052053">
    <property type="entry name" value="IM_YidH-like"/>
</dbReference>
<keyword evidence="4 7" id="KW-1133">Transmembrane helix</keyword>
<name>A0A8H5EZN3_9AGAR</name>
<evidence type="ECO:0000256" key="5">
    <source>
        <dbReference type="ARBA" id="ARBA00023136"/>
    </source>
</evidence>
<comment type="caution">
    <text evidence="9">The sequence shown here is derived from an EMBL/GenBank/DDBJ whole genome shotgun (WGS) entry which is preliminary data.</text>
</comment>
<feature type="region of interest" description="Disordered" evidence="6">
    <location>
        <begin position="1"/>
        <end position="44"/>
    </location>
</feature>
<dbReference type="Proteomes" id="UP000541558">
    <property type="component" value="Unassembled WGS sequence"/>
</dbReference>
<keyword evidence="2" id="KW-1003">Cell membrane</keyword>
<evidence type="ECO:0000313" key="10">
    <source>
        <dbReference type="Proteomes" id="UP000541558"/>
    </source>
</evidence>
<feature type="domain" description="DUF202" evidence="8">
    <location>
        <begin position="153"/>
        <end position="233"/>
    </location>
</feature>
<dbReference type="PANTHER" id="PTHR34187">
    <property type="entry name" value="FGR18P"/>
    <property type="match status" value="1"/>
</dbReference>
<comment type="subcellular location">
    <subcellularLocation>
        <location evidence="1">Cell membrane</location>
        <topology evidence="1">Multi-pass membrane protein</topology>
    </subcellularLocation>
</comment>
<organism evidence="9 10">
    <name type="scientific">Ephemerocybe angulata</name>
    <dbReference type="NCBI Taxonomy" id="980116"/>
    <lineage>
        <taxon>Eukaryota</taxon>
        <taxon>Fungi</taxon>
        <taxon>Dikarya</taxon>
        <taxon>Basidiomycota</taxon>
        <taxon>Agaricomycotina</taxon>
        <taxon>Agaricomycetes</taxon>
        <taxon>Agaricomycetidae</taxon>
        <taxon>Agaricales</taxon>
        <taxon>Agaricineae</taxon>
        <taxon>Psathyrellaceae</taxon>
        <taxon>Ephemerocybe</taxon>
    </lineage>
</organism>
<evidence type="ECO:0000256" key="3">
    <source>
        <dbReference type="ARBA" id="ARBA00022692"/>
    </source>
</evidence>
<evidence type="ECO:0000256" key="6">
    <source>
        <dbReference type="SAM" id="MobiDB-lite"/>
    </source>
</evidence>
<accession>A0A8H5EZN3</accession>
<keyword evidence="5 7" id="KW-0472">Membrane</keyword>
<reference evidence="9 10" key="1">
    <citation type="journal article" date="2020" name="ISME J.">
        <title>Uncovering the hidden diversity of litter-decomposition mechanisms in mushroom-forming fungi.</title>
        <authorList>
            <person name="Floudas D."/>
            <person name="Bentzer J."/>
            <person name="Ahren D."/>
            <person name="Johansson T."/>
            <person name="Persson P."/>
            <person name="Tunlid A."/>
        </authorList>
    </citation>
    <scope>NUCLEOTIDE SEQUENCE [LARGE SCALE GENOMIC DNA]</scope>
    <source>
        <strain evidence="9 10">CBS 175.51</strain>
    </source>
</reference>
<dbReference type="EMBL" id="JAACJK010000183">
    <property type="protein sequence ID" value="KAF5318251.1"/>
    <property type="molecule type" value="Genomic_DNA"/>
</dbReference>
<evidence type="ECO:0000259" key="8">
    <source>
        <dbReference type="Pfam" id="PF02656"/>
    </source>
</evidence>
<dbReference type="PANTHER" id="PTHR34187:SF2">
    <property type="entry name" value="DUF202 DOMAIN-CONTAINING PROTEIN"/>
    <property type="match status" value="1"/>
</dbReference>
<protein>
    <recommendedName>
        <fullName evidence="8">DUF202 domain-containing protein</fullName>
    </recommendedName>
</protein>
<feature type="transmembrane region" description="Helical" evidence="7">
    <location>
        <begin position="246"/>
        <end position="267"/>
    </location>
</feature>
<dbReference type="AlphaFoldDB" id="A0A8H5EZN3"/>
<feature type="compositionally biased region" description="Polar residues" evidence="6">
    <location>
        <begin position="32"/>
        <end position="44"/>
    </location>
</feature>
<feature type="transmembrane region" description="Helical" evidence="7">
    <location>
        <begin position="205"/>
        <end position="225"/>
    </location>
</feature>
<dbReference type="GO" id="GO:0005886">
    <property type="term" value="C:plasma membrane"/>
    <property type="evidence" value="ECO:0007669"/>
    <property type="project" value="UniProtKB-SubCell"/>
</dbReference>
<dbReference type="Pfam" id="PF02656">
    <property type="entry name" value="DUF202"/>
    <property type="match status" value="1"/>
</dbReference>
<feature type="region of interest" description="Disordered" evidence="6">
    <location>
        <begin position="86"/>
        <end position="132"/>
    </location>
</feature>
<evidence type="ECO:0000313" key="9">
    <source>
        <dbReference type="EMBL" id="KAF5318251.1"/>
    </source>
</evidence>
<evidence type="ECO:0000256" key="2">
    <source>
        <dbReference type="ARBA" id="ARBA00022475"/>
    </source>
</evidence>
<evidence type="ECO:0000256" key="4">
    <source>
        <dbReference type="ARBA" id="ARBA00022989"/>
    </source>
</evidence>